<dbReference type="Proteomes" id="UP000008021">
    <property type="component" value="Chromosome 10"/>
</dbReference>
<evidence type="ECO:0000256" key="1">
    <source>
        <dbReference type="SAM" id="Phobius"/>
    </source>
</evidence>
<organism evidence="2">
    <name type="scientific">Oryza meridionalis</name>
    <dbReference type="NCBI Taxonomy" id="40149"/>
    <lineage>
        <taxon>Eukaryota</taxon>
        <taxon>Viridiplantae</taxon>
        <taxon>Streptophyta</taxon>
        <taxon>Embryophyta</taxon>
        <taxon>Tracheophyta</taxon>
        <taxon>Spermatophyta</taxon>
        <taxon>Magnoliopsida</taxon>
        <taxon>Liliopsida</taxon>
        <taxon>Poales</taxon>
        <taxon>Poaceae</taxon>
        <taxon>BOP clade</taxon>
        <taxon>Oryzoideae</taxon>
        <taxon>Oryzeae</taxon>
        <taxon>Oryzinae</taxon>
        <taxon>Oryza</taxon>
    </lineage>
</organism>
<protein>
    <submittedName>
        <fullName evidence="2">Uncharacterized protein</fullName>
    </submittedName>
</protein>
<sequence length="93" mass="10462">MRNAAISSAAADDRRRRRRKPRRYRLLIISSSAAPAGASLHHCRIVAAPGRCLPTAWMPPSKGFLGFGVFVATMQIKAAKIWLQIPLYDRLWF</sequence>
<keyword evidence="1" id="KW-0472">Membrane</keyword>
<keyword evidence="1" id="KW-0812">Transmembrane</keyword>
<feature type="transmembrane region" description="Helical" evidence="1">
    <location>
        <begin position="64"/>
        <end position="83"/>
    </location>
</feature>
<evidence type="ECO:0000313" key="3">
    <source>
        <dbReference type="Proteomes" id="UP000008021"/>
    </source>
</evidence>
<reference evidence="2" key="2">
    <citation type="submission" date="2018-05" db="EMBL/GenBank/DDBJ databases">
        <title>OmerRS3 (Oryza meridionalis Reference Sequence Version 3).</title>
        <authorList>
            <person name="Zhang J."/>
            <person name="Kudrna D."/>
            <person name="Lee S."/>
            <person name="Talag J."/>
            <person name="Welchert J."/>
            <person name="Wing R.A."/>
        </authorList>
    </citation>
    <scope>NUCLEOTIDE SEQUENCE [LARGE SCALE GENOMIC DNA]</scope>
    <source>
        <strain evidence="2">cv. OR44</strain>
    </source>
</reference>
<dbReference type="EnsemblPlants" id="OMERI10G04430.3">
    <property type="protein sequence ID" value="OMERI10G04430.3"/>
    <property type="gene ID" value="OMERI10G04430"/>
</dbReference>
<name>A0A0E0EWQ0_9ORYZ</name>
<keyword evidence="3" id="KW-1185">Reference proteome</keyword>
<reference evidence="2" key="1">
    <citation type="submission" date="2015-04" db="UniProtKB">
        <authorList>
            <consortium name="EnsemblPlants"/>
        </authorList>
    </citation>
    <scope>IDENTIFICATION</scope>
</reference>
<dbReference type="Gramene" id="OMERI10G04430.3">
    <property type="protein sequence ID" value="OMERI10G04430.3"/>
    <property type="gene ID" value="OMERI10G04430"/>
</dbReference>
<dbReference type="AlphaFoldDB" id="A0A0E0EWQ0"/>
<proteinExistence type="predicted"/>
<evidence type="ECO:0000313" key="2">
    <source>
        <dbReference type="EnsemblPlants" id="OMERI10G04430.3"/>
    </source>
</evidence>
<accession>A0A0E0EWQ0</accession>
<keyword evidence="1" id="KW-1133">Transmembrane helix</keyword>